<evidence type="ECO:0000256" key="3">
    <source>
        <dbReference type="HAMAP-Rule" id="MF_01121"/>
    </source>
</evidence>
<keyword evidence="3" id="KW-0479">Metal-binding</keyword>
<feature type="binding site" evidence="3">
    <location>
        <position position="236"/>
    </location>
    <ligand>
        <name>NAD(+)</name>
        <dbReference type="ChEBI" id="CHEBI:57540"/>
    </ligand>
</feature>
<dbReference type="GO" id="GO:0017136">
    <property type="term" value="F:histone deacetylase activity, NAD-dependent"/>
    <property type="evidence" value="ECO:0007669"/>
    <property type="project" value="TreeGrafter"/>
</dbReference>
<dbReference type="GO" id="GO:0036055">
    <property type="term" value="F:protein-succinyllysine desuccinylase activity"/>
    <property type="evidence" value="ECO:0007669"/>
    <property type="project" value="UniProtKB-UniRule"/>
</dbReference>
<dbReference type="PROSITE" id="PS50305">
    <property type="entry name" value="SIRTUIN"/>
    <property type="match status" value="1"/>
</dbReference>
<comment type="catalytic activity">
    <reaction evidence="3">
        <text>N(6)-acetyl-L-lysyl-[protein] + NAD(+) + H2O = 2''-O-acetyl-ADP-D-ribose + nicotinamide + L-lysyl-[protein]</text>
        <dbReference type="Rhea" id="RHEA:43636"/>
        <dbReference type="Rhea" id="RHEA-COMP:9752"/>
        <dbReference type="Rhea" id="RHEA-COMP:10731"/>
        <dbReference type="ChEBI" id="CHEBI:15377"/>
        <dbReference type="ChEBI" id="CHEBI:17154"/>
        <dbReference type="ChEBI" id="CHEBI:29969"/>
        <dbReference type="ChEBI" id="CHEBI:57540"/>
        <dbReference type="ChEBI" id="CHEBI:61930"/>
        <dbReference type="ChEBI" id="CHEBI:83767"/>
        <dbReference type="EC" id="2.3.1.286"/>
    </reaction>
</comment>
<dbReference type="Gene3D" id="3.40.50.1220">
    <property type="entry name" value="TPP-binding domain"/>
    <property type="match status" value="1"/>
</dbReference>
<comment type="cofactor">
    <cofactor evidence="3">
        <name>Zn(2+)</name>
        <dbReference type="ChEBI" id="CHEBI:29105"/>
    </cofactor>
    <text evidence="3">Binds 1 zinc ion per subunit.</text>
</comment>
<dbReference type="AlphaFoldDB" id="A0A6J4QYE0"/>
<keyword evidence="1" id="KW-0808">Transferase</keyword>
<feature type="active site" description="Proton acceptor" evidence="3">
    <location>
        <position position="124"/>
    </location>
</feature>
<dbReference type="GO" id="GO:0008270">
    <property type="term" value="F:zinc ion binding"/>
    <property type="evidence" value="ECO:0007669"/>
    <property type="project" value="UniProtKB-UniRule"/>
</dbReference>
<comment type="caution">
    <text evidence="3 4">Lacks conserved residue(s) required for the propagation of feature annotation.</text>
</comment>
<proteinExistence type="inferred from homology"/>
<gene>
    <name evidence="3" type="primary">cobB</name>
    <name evidence="6" type="ORF">AVDCRST_MAG28-2027</name>
</gene>
<feature type="binding site" evidence="3">
    <location>
        <begin position="106"/>
        <end position="109"/>
    </location>
    <ligand>
        <name>NAD(+)</name>
        <dbReference type="ChEBI" id="CHEBI:57540"/>
    </ligand>
</feature>
<dbReference type="InterPro" id="IPR050134">
    <property type="entry name" value="NAD-dep_sirtuin_deacylases"/>
</dbReference>
<dbReference type="CDD" id="cd01412">
    <property type="entry name" value="SIRT5_Af1_CobB"/>
    <property type="match status" value="1"/>
</dbReference>
<feature type="binding site" evidence="3">
    <location>
        <position position="75"/>
    </location>
    <ligand>
        <name>substrate</name>
    </ligand>
</feature>
<comment type="domain">
    <text evidence="3">2 residues (Tyr-72 and Arg-75) present in a large hydrophobic pocket are probably involved in substrate specificity. They are important for desuccinylation activity, but dispensable for deacetylation activity.</text>
</comment>
<comment type="similarity">
    <text evidence="3">Belongs to the sirtuin family. Class III subfamily.</text>
</comment>
<comment type="catalytic activity">
    <reaction evidence="3">
        <text>N(6)-succinyl-L-lysyl-[protein] + NAD(+) + H2O = 2''-O-succinyl-ADP-D-ribose + nicotinamide + L-lysyl-[protein]</text>
        <dbReference type="Rhea" id="RHEA:47668"/>
        <dbReference type="Rhea" id="RHEA-COMP:9752"/>
        <dbReference type="Rhea" id="RHEA-COMP:11877"/>
        <dbReference type="ChEBI" id="CHEBI:15377"/>
        <dbReference type="ChEBI" id="CHEBI:17154"/>
        <dbReference type="ChEBI" id="CHEBI:29969"/>
        <dbReference type="ChEBI" id="CHEBI:57540"/>
        <dbReference type="ChEBI" id="CHEBI:87830"/>
        <dbReference type="ChEBI" id="CHEBI:87832"/>
    </reaction>
</comment>
<evidence type="ECO:0000259" key="5">
    <source>
        <dbReference type="PROSITE" id="PS50305"/>
    </source>
</evidence>
<dbReference type="EMBL" id="CADCVE010000037">
    <property type="protein sequence ID" value="CAA9453238.1"/>
    <property type="molecule type" value="Genomic_DNA"/>
</dbReference>
<feature type="binding site" evidence="3">
    <location>
        <begin position="218"/>
        <end position="220"/>
    </location>
    <ligand>
        <name>NAD(+)</name>
        <dbReference type="ChEBI" id="CHEBI:57540"/>
    </ligand>
</feature>
<keyword evidence="3" id="KW-0862">Zinc</keyword>
<dbReference type="GO" id="GO:0005737">
    <property type="term" value="C:cytoplasm"/>
    <property type="evidence" value="ECO:0007669"/>
    <property type="project" value="UniProtKB-SubCell"/>
</dbReference>
<feature type="binding site" evidence="3">
    <location>
        <position position="72"/>
    </location>
    <ligand>
        <name>substrate</name>
    </ligand>
</feature>
<protein>
    <recommendedName>
        <fullName evidence="3">NAD-dependent protein deacylase</fullName>
        <ecNumber evidence="3">2.3.1.286</ecNumber>
    </recommendedName>
    <alternativeName>
        <fullName evidence="3">Regulatory protein SIR2 homolog</fullName>
    </alternativeName>
</protein>
<dbReference type="InterPro" id="IPR003000">
    <property type="entry name" value="Sirtuin"/>
</dbReference>
<evidence type="ECO:0000256" key="2">
    <source>
        <dbReference type="ARBA" id="ARBA00023027"/>
    </source>
</evidence>
<dbReference type="NCBIfam" id="NF001753">
    <property type="entry name" value="PRK00481.1-3"/>
    <property type="match status" value="1"/>
</dbReference>
<reference evidence="6" key="1">
    <citation type="submission" date="2020-02" db="EMBL/GenBank/DDBJ databases">
        <authorList>
            <person name="Meier V. D."/>
        </authorList>
    </citation>
    <scope>NUCLEOTIDE SEQUENCE</scope>
    <source>
        <strain evidence="6">AVDCRST_MAG28</strain>
    </source>
</reference>
<organism evidence="6">
    <name type="scientific">uncultured Rubrobacteraceae bacterium</name>
    <dbReference type="NCBI Taxonomy" id="349277"/>
    <lineage>
        <taxon>Bacteria</taxon>
        <taxon>Bacillati</taxon>
        <taxon>Actinomycetota</taxon>
        <taxon>Rubrobacteria</taxon>
        <taxon>Rubrobacterales</taxon>
        <taxon>Rubrobacteraceae</taxon>
        <taxon>environmental samples</taxon>
    </lineage>
</organism>
<evidence type="ECO:0000313" key="6">
    <source>
        <dbReference type="EMBL" id="CAA9453238.1"/>
    </source>
</evidence>
<comment type="function">
    <text evidence="3">NAD-dependent lysine deacetylase and desuccinylase that specifically removes acetyl and succinyl groups on target proteins. Modulates the activities of several proteins which are inactive in their acylated form.</text>
</comment>
<feature type="binding site" evidence="3">
    <location>
        <position position="132"/>
    </location>
    <ligand>
        <name>Zn(2+)</name>
        <dbReference type="ChEBI" id="CHEBI:29105"/>
    </ligand>
</feature>
<dbReference type="Gene3D" id="3.30.1600.10">
    <property type="entry name" value="SIR2/SIRT2 'Small Domain"/>
    <property type="match status" value="1"/>
</dbReference>
<keyword evidence="3" id="KW-0963">Cytoplasm</keyword>
<evidence type="ECO:0000256" key="4">
    <source>
        <dbReference type="PROSITE-ProRule" id="PRU00236"/>
    </source>
</evidence>
<dbReference type="GO" id="GO:0070403">
    <property type="term" value="F:NAD+ binding"/>
    <property type="evidence" value="ECO:0007669"/>
    <property type="project" value="UniProtKB-UniRule"/>
</dbReference>
<dbReference type="GO" id="GO:0036054">
    <property type="term" value="F:protein-malonyllysine demalonylase activity"/>
    <property type="evidence" value="ECO:0007669"/>
    <property type="project" value="InterPro"/>
</dbReference>
<dbReference type="PANTHER" id="PTHR11085">
    <property type="entry name" value="NAD-DEPENDENT PROTEIN DEACYLASE SIRTUIN-5, MITOCHONDRIAL-RELATED"/>
    <property type="match status" value="1"/>
</dbReference>
<accession>A0A6J4QYE0</accession>
<dbReference type="InterPro" id="IPR027546">
    <property type="entry name" value="Sirtuin_class_III"/>
</dbReference>
<evidence type="ECO:0000256" key="1">
    <source>
        <dbReference type="ARBA" id="ARBA00022679"/>
    </source>
</evidence>
<dbReference type="InterPro" id="IPR026591">
    <property type="entry name" value="Sirtuin_cat_small_dom_sf"/>
</dbReference>
<dbReference type="HAMAP" id="MF_01121">
    <property type="entry name" value="Sirtuin_ClassIII"/>
    <property type="match status" value="1"/>
</dbReference>
<dbReference type="Pfam" id="PF02146">
    <property type="entry name" value="SIR2"/>
    <property type="match status" value="1"/>
</dbReference>
<dbReference type="PANTHER" id="PTHR11085:SF4">
    <property type="entry name" value="NAD-DEPENDENT PROTEIN DEACYLASE"/>
    <property type="match status" value="1"/>
</dbReference>
<feature type="binding site" evidence="3">
    <location>
        <position position="152"/>
    </location>
    <ligand>
        <name>Zn(2+)</name>
        <dbReference type="ChEBI" id="CHEBI:29105"/>
    </ligand>
</feature>
<sequence>MVDAPVGIPESLVTTLQNARGIAVLTGSGISAESGVPTFRDAQTGLWARYEPQELATPEAFARDPRLVWEWYAWRRELVEQAVPNPGHRALAVLENRVPGVVLITQNVDGLHRRAGSQNVTELHGNITRSKCSVEEVVVEPREDDTDVPPSCPNCGAFLRPDVVWFGEALPVREFEEALEAARDCDLFFSIGTSGLVQPAASLALDALRNGAVIAEINSNQTPLSPYAEYLLRGRAGEVLPALMETAFGRDLGGHGG</sequence>
<dbReference type="InterPro" id="IPR029035">
    <property type="entry name" value="DHS-like_NAD/FAD-binding_dom"/>
</dbReference>
<dbReference type="InterPro" id="IPR026590">
    <property type="entry name" value="Ssirtuin_cat_dom"/>
</dbReference>
<name>A0A6J4QYE0_9ACTN</name>
<keyword evidence="2 3" id="KW-0520">NAD</keyword>
<dbReference type="EC" id="2.3.1.286" evidence="3"/>
<feature type="binding site" evidence="3">
    <location>
        <begin position="192"/>
        <end position="194"/>
    </location>
    <ligand>
        <name>NAD(+)</name>
        <dbReference type="ChEBI" id="CHEBI:57540"/>
    </ligand>
</feature>
<comment type="subcellular location">
    <subcellularLocation>
        <location evidence="3">Cytoplasm</location>
    </subcellularLocation>
</comment>
<dbReference type="SUPFAM" id="SSF52467">
    <property type="entry name" value="DHS-like NAD/FAD-binding domain"/>
    <property type="match status" value="1"/>
</dbReference>
<feature type="domain" description="Deacetylase sirtuin-type" evidence="5">
    <location>
        <begin position="1"/>
        <end position="257"/>
    </location>
</feature>